<feature type="transmembrane region" description="Helical" evidence="1">
    <location>
        <begin position="543"/>
        <end position="564"/>
    </location>
</feature>
<comment type="caution">
    <text evidence="2">The sequence shown here is derived from an EMBL/GenBank/DDBJ whole genome shotgun (WGS) entry which is preliminary data.</text>
</comment>
<feature type="transmembrane region" description="Helical" evidence="1">
    <location>
        <begin position="414"/>
        <end position="434"/>
    </location>
</feature>
<dbReference type="AlphaFoldDB" id="A0AAE0BR78"/>
<dbReference type="EMBL" id="LGRX02033704">
    <property type="protein sequence ID" value="KAK3240237.1"/>
    <property type="molecule type" value="Genomic_DNA"/>
</dbReference>
<dbReference type="PANTHER" id="PTHR11319">
    <property type="entry name" value="G PROTEIN-COUPLED RECEPTOR-RELATED"/>
    <property type="match status" value="1"/>
</dbReference>
<dbReference type="InterPro" id="IPR013783">
    <property type="entry name" value="Ig-like_fold"/>
</dbReference>
<organism evidence="2 3">
    <name type="scientific">Cymbomonas tetramitiformis</name>
    <dbReference type="NCBI Taxonomy" id="36881"/>
    <lineage>
        <taxon>Eukaryota</taxon>
        <taxon>Viridiplantae</taxon>
        <taxon>Chlorophyta</taxon>
        <taxon>Pyramimonadophyceae</taxon>
        <taxon>Pyramimonadales</taxon>
        <taxon>Pyramimonadaceae</taxon>
        <taxon>Cymbomonas</taxon>
    </lineage>
</organism>
<gene>
    <name evidence="2" type="ORF">CYMTET_49910</name>
</gene>
<dbReference type="PANTHER" id="PTHR11319:SF35">
    <property type="entry name" value="OUTER MEMBRANE PROTEIN PMPC-RELATED"/>
    <property type="match status" value="1"/>
</dbReference>
<feature type="transmembrane region" description="Helical" evidence="1">
    <location>
        <begin position="576"/>
        <end position="599"/>
    </location>
</feature>
<feature type="transmembrane region" description="Helical" evidence="1">
    <location>
        <begin position="842"/>
        <end position="858"/>
    </location>
</feature>
<evidence type="ECO:0000256" key="1">
    <source>
        <dbReference type="SAM" id="Phobius"/>
    </source>
</evidence>
<keyword evidence="1" id="KW-0472">Membrane</keyword>
<keyword evidence="1" id="KW-1133">Transmembrane helix</keyword>
<feature type="transmembrane region" description="Helical" evidence="1">
    <location>
        <begin position="642"/>
        <end position="666"/>
    </location>
</feature>
<sequence>MKVVCCSHGIDIPSHVARTLGSDPPSLPLQASTYELLWAEDEQRTSTTSDGSNVSILAAGNDFHVSVLPRDCFGNDRPVAGDVFAVKLGLASAASSSPQIHLPTPTFQSGAYTASGNVTQAGAYNVSISFAAKLVSGAPAELVVMPAAVAAAMCEIYHAVAGGTGEASAMVLGMALPIYTQAQATSSHPSNSMFVLSKDRYGNLRDSSSDKFHLQVHDASTGVSPSSTTWLLSTLSTVTSSQGVIYHQVTVLLEEQYTGLVTIDITSPVDDSRPVQGTPMTTILACPNGYLPNSVDGRRQLGCFLCHSEDGLVCHGGQSFSLQEGYWIAPQAASCQGAACIMDRIYLCDQAEACSPAMEGAPNARTVTGFTEISQIRLCAAGYDSSVVLCGRCEIGYDMELDGRCSVCKDNSSGAWVGALGVLAGLVLIIYLILRWAIRRAMLAYNLDSRKAFQEATHLSTDMARLSSDASSMSGLSAVIMDSLQVLGSYVTIYGASLPSGLRDILEWIGIVNFPAFTLISTACLAESVGHGIVGVGGFYYEFMFKALIPFGLFFTTYLIYLIWGARSGSRVMAPATLVLVFLINFVHAGVSTTMFSLFRCRQVFFDEGCGGSCDLSSPQRWLLSDLSVECSYDLDKSAYGAFVAVAALVIVLYVFGFPIALLLMMRFYQQSLCLKCVSRHDSTGDRSSAEEGGDIWSAKVPGRGCPVLAWQEAAYFYASQYETLPAQPERGIPERHYAMMPPPFPEPWMEFLWRYFRNEDRSGSIRVEVVPEMIEVRGDRGAVFTVNRTQLSDPLVSLYFHQLVRPFEPRLYYWPCVMIFRRLMQTSMVVVVQIFAEDMGFVYSLCMSTAIIVAESYMHPFLEDFNDKLSITLLLNQYVILLSCLIVERLEQVDEQKVGYFLTALQCLFLPFVGYFIYHRQKKVIKMAKNLVSTGKARNAILTSAIKKRGRELAARAHSSFRHQ</sequence>
<feature type="transmembrane region" description="Helical" evidence="1">
    <location>
        <begin position="901"/>
        <end position="919"/>
    </location>
</feature>
<dbReference type="Proteomes" id="UP001190700">
    <property type="component" value="Unassembled WGS sequence"/>
</dbReference>
<dbReference type="Gene3D" id="2.60.40.10">
    <property type="entry name" value="Immunoglobulins"/>
    <property type="match status" value="1"/>
</dbReference>
<evidence type="ECO:0000313" key="3">
    <source>
        <dbReference type="Proteomes" id="UP001190700"/>
    </source>
</evidence>
<keyword evidence="1" id="KW-0812">Transmembrane</keyword>
<feature type="transmembrane region" description="Helical" evidence="1">
    <location>
        <begin position="505"/>
        <end position="523"/>
    </location>
</feature>
<accession>A0AAE0BR78</accession>
<reference evidence="2 3" key="1">
    <citation type="journal article" date="2015" name="Genome Biol. Evol.">
        <title>Comparative Genomics of a Bacterivorous Green Alga Reveals Evolutionary Causalities and Consequences of Phago-Mixotrophic Mode of Nutrition.</title>
        <authorList>
            <person name="Burns J.A."/>
            <person name="Paasch A."/>
            <person name="Narechania A."/>
            <person name="Kim E."/>
        </authorList>
    </citation>
    <scope>NUCLEOTIDE SEQUENCE [LARGE SCALE GENOMIC DNA]</scope>
    <source>
        <strain evidence="2 3">PLY_AMNH</strain>
    </source>
</reference>
<keyword evidence="3" id="KW-1185">Reference proteome</keyword>
<name>A0AAE0BR78_9CHLO</name>
<proteinExistence type="predicted"/>
<evidence type="ECO:0000313" key="2">
    <source>
        <dbReference type="EMBL" id="KAK3240237.1"/>
    </source>
</evidence>
<protein>
    <submittedName>
        <fullName evidence="2">Uncharacterized protein</fullName>
    </submittedName>
</protein>